<proteinExistence type="predicted"/>
<dbReference type="Pfam" id="PF05119">
    <property type="entry name" value="Terminase_4"/>
    <property type="match status" value="1"/>
</dbReference>
<reference evidence="1 2" key="1">
    <citation type="submission" date="2018-08" db="EMBL/GenBank/DDBJ databases">
        <title>A genome reference for cultivated species of the human gut microbiota.</title>
        <authorList>
            <person name="Zou Y."/>
            <person name="Xue W."/>
            <person name="Luo G."/>
        </authorList>
    </citation>
    <scope>NUCLEOTIDE SEQUENCE [LARGE SCALE GENOMIC DNA]</scope>
    <source>
        <strain evidence="1 2">AM16-50</strain>
    </source>
</reference>
<comment type="caution">
    <text evidence="1">The sequence shown here is derived from an EMBL/GenBank/DDBJ whole genome shotgun (WGS) entry which is preliminary data.</text>
</comment>
<dbReference type="RefSeq" id="WP_122291576.1">
    <property type="nucleotide sequence ID" value="NZ_QRKC01000015.1"/>
</dbReference>
<evidence type="ECO:0008006" key="3">
    <source>
        <dbReference type="Google" id="ProtNLM"/>
    </source>
</evidence>
<evidence type="ECO:0000313" key="2">
    <source>
        <dbReference type="Proteomes" id="UP000283732"/>
    </source>
</evidence>
<dbReference type="EMBL" id="QRKC01000015">
    <property type="protein sequence ID" value="RHH74005.1"/>
    <property type="molecule type" value="Genomic_DNA"/>
</dbReference>
<organism evidence="1 2">
    <name type="scientific">Parabacteroides merdae</name>
    <dbReference type="NCBI Taxonomy" id="46503"/>
    <lineage>
        <taxon>Bacteria</taxon>
        <taxon>Pseudomonadati</taxon>
        <taxon>Bacteroidota</taxon>
        <taxon>Bacteroidia</taxon>
        <taxon>Bacteroidales</taxon>
        <taxon>Tannerellaceae</taxon>
        <taxon>Parabacteroides</taxon>
    </lineage>
</organism>
<evidence type="ECO:0000313" key="1">
    <source>
        <dbReference type="EMBL" id="RHH74005.1"/>
    </source>
</evidence>
<dbReference type="AlphaFoldDB" id="A0A414XJ92"/>
<protein>
    <recommendedName>
        <fullName evidence="3">Phage terminase small subunit P27 family</fullName>
    </recommendedName>
</protein>
<name>A0A414XJ92_9BACT</name>
<dbReference type="Proteomes" id="UP000283732">
    <property type="component" value="Unassembled WGS sequence"/>
</dbReference>
<dbReference type="InterPro" id="IPR006448">
    <property type="entry name" value="Phage_term_ssu_P27"/>
</dbReference>
<accession>A0A414XJ92</accession>
<sequence length="161" mass="18093">MGKGRPKILDEVKKLRGTDQPCRMSGNSDSAEKLTSIEQITSTAKLKVLKTKRSKDIFKTKANQLIALGVLTELDLEHLALYAFSLDFVFTCMTNIMDNVDTGERMLDGVSGKEVSMMFKAFDYVNRLGAEFGFTPMSRQKINQSPKEEEDELAQFLNGIR</sequence>
<gene>
    <name evidence="1" type="ORF">DW191_19095</name>
</gene>